<keyword evidence="12" id="KW-1185">Reference proteome</keyword>
<evidence type="ECO:0000256" key="7">
    <source>
        <dbReference type="PIRSR" id="PIRSR000185-2"/>
    </source>
</evidence>
<dbReference type="GeneID" id="16995132"/>
<dbReference type="SUPFAM" id="SSF51735">
    <property type="entry name" value="NAD(P)-binding Rossmann-fold domains"/>
    <property type="match status" value="1"/>
</dbReference>
<dbReference type="GO" id="GO:0000166">
    <property type="term" value="F:nucleotide binding"/>
    <property type="evidence" value="ECO:0007669"/>
    <property type="project" value="UniProtKB-KW"/>
</dbReference>
<dbReference type="HOGENOM" id="CLU_025763_1_2_1"/>
<feature type="site" description="Important for catalysis" evidence="8">
    <location>
        <position position="147"/>
    </location>
</feature>
<dbReference type="SMART" id="SM00839">
    <property type="entry name" value="ELFV_dehydrog"/>
    <property type="match status" value="1"/>
</dbReference>
<keyword evidence="7" id="KW-0547">Nucleotide-binding</keyword>
<dbReference type="InterPro" id="IPR033524">
    <property type="entry name" value="Glu/Leu/Phe/Val_DH_AS"/>
</dbReference>
<evidence type="ECO:0000256" key="3">
    <source>
        <dbReference type="ARBA" id="ARBA00047867"/>
    </source>
</evidence>
<dbReference type="InterPro" id="IPR006096">
    <property type="entry name" value="Glu/Leu/Phe/Val/Trp_DH_C"/>
</dbReference>
<keyword evidence="7" id="KW-0520">NAD</keyword>
<dbReference type="Pfam" id="PF02812">
    <property type="entry name" value="ELFV_dehydrog_N"/>
    <property type="match status" value="1"/>
</dbReference>
<proteinExistence type="inferred from homology"/>
<dbReference type="eggNOG" id="KOG2250">
    <property type="taxonomic scope" value="Eukaryota"/>
</dbReference>
<dbReference type="Pfam" id="PF00208">
    <property type="entry name" value="ELFV_dehydrog"/>
    <property type="match status" value="1"/>
</dbReference>
<dbReference type="Gene3D" id="3.40.50.720">
    <property type="entry name" value="NAD(P)-binding Rossmann-like Domain"/>
    <property type="match status" value="1"/>
</dbReference>
<feature type="binding site" evidence="7">
    <location>
        <position position="71"/>
    </location>
    <ligand>
        <name>substrate</name>
    </ligand>
</feature>
<dbReference type="EMBL" id="AP006495">
    <property type="protein sequence ID" value="BAM80987.1"/>
    <property type="molecule type" value="Genomic_DNA"/>
</dbReference>
<feature type="binding site" evidence="7">
    <location>
        <position position="360"/>
    </location>
    <ligand>
        <name>substrate</name>
    </ligand>
</feature>
<evidence type="ECO:0000256" key="2">
    <source>
        <dbReference type="ARBA" id="ARBA00023002"/>
    </source>
</evidence>
<comment type="similarity">
    <text evidence="1 5 9">Belongs to the Glu/Leu/Phe/Val dehydrogenases family.</text>
</comment>
<evidence type="ECO:0000256" key="4">
    <source>
        <dbReference type="ARBA" id="ARBA00048577"/>
    </source>
</evidence>
<gene>
    <name evidence="11" type="ORF">CYME_CMM119C</name>
</gene>
<organism evidence="11 12">
    <name type="scientific">Cyanidioschyzon merolae (strain NIES-3377 / 10D)</name>
    <name type="common">Unicellular red alga</name>
    <dbReference type="NCBI Taxonomy" id="280699"/>
    <lineage>
        <taxon>Eukaryota</taxon>
        <taxon>Rhodophyta</taxon>
        <taxon>Bangiophyceae</taxon>
        <taxon>Cyanidiales</taxon>
        <taxon>Cyanidiaceae</taxon>
        <taxon>Cyanidioschyzon</taxon>
    </lineage>
</organism>
<evidence type="ECO:0000256" key="6">
    <source>
        <dbReference type="PIRSR" id="PIRSR000185-1"/>
    </source>
</evidence>
<evidence type="ECO:0000256" key="9">
    <source>
        <dbReference type="RuleBase" id="RU004417"/>
    </source>
</evidence>
<reference evidence="11 12" key="1">
    <citation type="journal article" date="2004" name="Nature">
        <title>Genome sequence of the ultrasmall unicellular red alga Cyanidioschyzon merolae 10D.</title>
        <authorList>
            <person name="Matsuzaki M."/>
            <person name="Misumi O."/>
            <person name="Shin-i T."/>
            <person name="Maruyama S."/>
            <person name="Takahara M."/>
            <person name="Miyagishima S."/>
            <person name="Mori T."/>
            <person name="Nishida K."/>
            <person name="Yagisawa F."/>
            <person name="Nishida K."/>
            <person name="Yoshida Y."/>
            <person name="Nishimura Y."/>
            <person name="Nakao S."/>
            <person name="Kobayashi T."/>
            <person name="Momoyama Y."/>
            <person name="Higashiyama T."/>
            <person name="Minoda A."/>
            <person name="Sano M."/>
            <person name="Nomoto H."/>
            <person name="Oishi K."/>
            <person name="Hayashi H."/>
            <person name="Ohta F."/>
            <person name="Nishizaka S."/>
            <person name="Haga S."/>
            <person name="Miura S."/>
            <person name="Morishita T."/>
            <person name="Kabeya Y."/>
            <person name="Terasawa K."/>
            <person name="Suzuki Y."/>
            <person name="Ishii Y."/>
            <person name="Asakawa S."/>
            <person name="Takano H."/>
            <person name="Ohta N."/>
            <person name="Kuroiwa H."/>
            <person name="Tanaka K."/>
            <person name="Shimizu N."/>
            <person name="Sugano S."/>
            <person name="Sato N."/>
            <person name="Nozaki H."/>
            <person name="Ogasawara N."/>
            <person name="Kohara Y."/>
            <person name="Kuroiwa T."/>
        </authorList>
    </citation>
    <scope>NUCLEOTIDE SEQUENCE [LARGE SCALE GENOMIC DNA]</scope>
    <source>
        <strain evidence="11 12">10D</strain>
    </source>
</reference>
<dbReference type="SUPFAM" id="SSF53223">
    <property type="entry name" value="Aminoacid dehydrogenase-like, N-terminal domain"/>
    <property type="match status" value="1"/>
</dbReference>
<comment type="catalytic activity">
    <reaction evidence="3">
        <text>L-glutamate + NAD(+) + H2O = 2-oxoglutarate + NH4(+) + NADH + H(+)</text>
        <dbReference type="Rhea" id="RHEA:15133"/>
        <dbReference type="ChEBI" id="CHEBI:15377"/>
        <dbReference type="ChEBI" id="CHEBI:15378"/>
        <dbReference type="ChEBI" id="CHEBI:16810"/>
        <dbReference type="ChEBI" id="CHEBI:28938"/>
        <dbReference type="ChEBI" id="CHEBI:29985"/>
        <dbReference type="ChEBI" id="CHEBI:57540"/>
        <dbReference type="ChEBI" id="CHEBI:57945"/>
        <dbReference type="EC" id="1.4.1.3"/>
    </reaction>
</comment>
<dbReference type="PIRSF" id="PIRSF000185">
    <property type="entry name" value="Glu_DH"/>
    <property type="match status" value="1"/>
</dbReference>
<evidence type="ECO:0000256" key="8">
    <source>
        <dbReference type="PIRSR" id="PIRSR000185-3"/>
    </source>
</evidence>
<evidence type="ECO:0000256" key="1">
    <source>
        <dbReference type="ARBA" id="ARBA00006382"/>
    </source>
</evidence>
<dbReference type="KEGG" id="cme:CYME_CMM119C"/>
<dbReference type="GO" id="GO:0004352">
    <property type="term" value="F:glutamate dehydrogenase (NAD+) activity"/>
    <property type="evidence" value="ECO:0007669"/>
    <property type="project" value="TreeGrafter"/>
</dbReference>
<dbReference type="InterPro" id="IPR036291">
    <property type="entry name" value="NAD(P)-bd_dom_sf"/>
</dbReference>
<dbReference type="CDD" id="cd01076">
    <property type="entry name" value="NAD_bind_1_Glu_DH"/>
    <property type="match status" value="1"/>
</dbReference>
<dbReference type="OrthoDB" id="5548606at2759"/>
<dbReference type="Gramene" id="CMM119CT">
    <property type="protein sequence ID" value="CMM119CT"/>
    <property type="gene ID" value="CMM119C"/>
</dbReference>
<feature type="active site" description="Proton donor" evidence="6">
    <location>
        <position position="107"/>
    </location>
</feature>
<dbReference type="OMA" id="GNIWEIP"/>
<dbReference type="InterPro" id="IPR006095">
    <property type="entry name" value="Glu/Leu/Phe/Val/Trp_DH"/>
</dbReference>
<dbReference type="InterPro" id="IPR033922">
    <property type="entry name" value="NAD_bind_Glu_DH"/>
</dbReference>
<dbReference type="RefSeq" id="XP_005537023.1">
    <property type="nucleotide sequence ID" value="XM_005536966.1"/>
</dbReference>
<dbReference type="PROSITE" id="PS00074">
    <property type="entry name" value="GLFV_DEHYDROGENASE"/>
    <property type="match status" value="1"/>
</dbReference>
<feature type="domain" description="Glutamate/phenylalanine/leucine/valine/L-tryptophan dehydrogenase C-terminal" evidence="10">
    <location>
        <begin position="185"/>
        <end position="441"/>
    </location>
</feature>
<dbReference type="InterPro" id="IPR006097">
    <property type="entry name" value="Glu/Leu/Phe/Val/Trp_DH_dimer"/>
</dbReference>
<evidence type="ECO:0000256" key="5">
    <source>
        <dbReference type="PIRNR" id="PIRNR000185"/>
    </source>
</evidence>
<protein>
    <recommendedName>
        <fullName evidence="5">Glutamate dehydrogenase</fullName>
    </recommendedName>
</protein>
<evidence type="ECO:0000259" key="10">
    <source>
        <dbReference type="SMART" id="SM00839"/>
    </source>
</evidence>
<name>M1VDS4_CYAM1</name>
<evidence type="ECO:0000313" key="12">
    <source>
        <dbReference type="Proteomes" id="UP000007014"/>
    </source>
</evidence>
<feature type="binding site" evidence="7">
    <location>
        <position position="192"/>
    </location>
    <ligand>
        <name>NAD(+)</name>
        <dbReference type="ChEBI" id="CHEBI:57540"/>
    </ligand>
</feature>
<dbReference type="PRINTS" id="PR00082">
    <property type="entry name" value="GLFDHDRGNASE"/>
</dbReference>
<feature type="binding site" evidence="7">
    <location>
        <position position="95"/>
    </location>
    <ligand>
        <name>substrate</name>
    </ligand>
</feature>
<dbReference type="Proteomes" id="UP000007014">
    <property type="component" value="Chromosome 13"/>
</dbReference>
<dbReference type="PANTHER" id="PTHR11606:SF13">
    <property type="entry name" value="GLUTAMATE DEHYDROGENASE 1, MITOCHONDRIAL"/>
    <property type="match status" value="1"/>
</dbReference>
<dbReference type="PANTHER" id="PTHR11606">
    <property type="entry name" value="GLUTAMATE DEHYDROGENASE"/>
    <property type="match status" value="1"/>
</dbReference>
<dbReference type="STRING" id="280699.M1VDS4"/>
<reference evidence="11 12" key="2">
    <citation type="journal article" date="2007" name="BMC Biol.">
        <title>A 100%-complete sequence reveals unusually simple genomic features in the hot-spring red alga Cyanidioschyzon merolae.</title>
        <authorList>
            <person name="Nozaki H."/>
            <person name="Takano H."/>
            <person name="Misumi O."/>
            <person name="Terasawa K."/>
            <person name="Matsuzaki M."/>
            <person name="Maruyama S."/>
            <person name="Nishida K."/>
            <person name="Yagisawa F."/>
            <person name="Yoshida Y."/>
            <person name="Fujiwara T."/>
            <person name="Takio S."/>
            <person name="Tamura K."/>
            <person name="Chung S.J."/>
            <person name="Nakamura S."/>
            <person name="Kuroiwa H."/>
            <person name="Tanaka K."/>
            <person name="Sato N."/>
            <person name="Kuroiwa T."/>
        </authorList>
    </citation>
    <scope>NUCLEOTIDE SEQUENCE [LARGE SCALE GENOMIC DNA]</scope>
    <source>
        <strain evidence="11 12">10D</strain>
    </source>
</reference>
<dbReference type="GO" id="GO:0006538">
    <property type="term" value="P:L-glutamate catabolic process"/>
    <property type="evidence" value="ECO:0007669"/>
    <property type="project" value="TreeGrafter"/>
</dbReference>
<dbReference type="Gene3D" id="3.40.50.10860">
    <property type="entry name" value="Leucine Dehydrogenase, chain A, domain 1"/>
    <property type="match status" value="1"/>
</dbReference>
<evidence type="ECO:0000313" key="11">
    <source>
        <dbReference type="EMBL" id="BAM80987.1"/>
    </source>
</evidence>
<sequence length="452" mass="48933">MEAEQDSRLKDALGNLHRAGKIAHVDPEVLKVLSSPKESLITAVPVRMDSGKLEVFRGYRVRWNDARGPTKGGIRFHPSVCLDEVSALAFWMTFKCAVADIPFGGAKGGVACNPRQLSPSELERLSRSYGRSISLVIGPDRDIPAPDVYTNTRIMGWIMEEYEHTHGGIRQPAVITGKAVAQGGSPGRDDATARGAYYLIKEMETSTHRELLSGANGPITVAIHGFGNAGQHIARLLAHDRKYRVVAVCDSRTGVFCREGVDVDRCVEVKAETGALDAERVGHGATSLEPTALLLLSVDLLVPAAIENVIHSENVGQIKARLIVELANGPVSPEADRALASRNVDVIPDILANSGGVIVSYYEWVQSRTGQWWSAEQVHERLQAKMVHAYRALFELLQRIRASPTGTASAETDGALGALTFRDAAYVLSLQRIAAAIQATGGSAFFEKRSHM</sequence>
<feature type="binding site" evidence="7">
    <location>
        <position position="228"/>
    </location>
    <ligand>
        <name>NAD(+)</name>
        <dbReference type="ChEBI" id="CHEBI:57540"/>
    </ligand>
</feature>
<accession>M1VDS4</accession>
<comment type="catalytic activity">
    <reaction evidence="4">
        <text>L-glutamate + NADP(+) + H2O = 2-oxoglutarate + NH4(+) + NADPH + H(+)</text>
        <dbReference type="Rhea" id="RHEA:11612"/>
        <dbReference type="ChEBI" id="CHEBI:15377"/>
        <dbReference type="ChEBI" id="CHEBI:15378"/>
        <dbReference type="ChEBI" id="CHEBI:16810"/>
        <dbReference type="ChEBI" id="CHEBI:28938"/>
        <dbReference type="ChEBI" id="CHEBI:29985"/>
        <dbReference type="ChEBI" id="CHEBI:57783"/>
        <dbReference type="ChEBI" id="CHEBI:58349"/>
        <dbReference type="EC" id="1.4.1.3"/>
    </reaction>
</comment>
<dbReference type="AlphaFoldDB" id="M1VDS4"/>
<keyword evidence="2 5" id="KW-0560">Oxidoreductase</keyword>
<dbReference type="InterPro" id="IPR014362">
    <property type="entry name" value="Glu_DH"/>
</dbReference>
<dbReference type="InterPro" id="IPR046346">
    <property type="entry name" value="Aminoacid_DH-like_N_sf"/>
</dbReference>